<accession>A0A9N9PS40</accession>
<feature type="compositionally biased region" description="Basic and acidic residues" evidence="1">
    <location>
        <begin position="644"/>
        <end position="653"/>
    </location>
</feature>
<proteinExistence type="predicted"/>
<feature type="compositionally biased region" description="Basic and acidic residues" evidence="1">
    <location>
        <begin position="668"/>
        <end position="679"/>
    </location>
</feature>
<feature type="compositionally biased region" description="Basic and acidic residues" evidence="1">
    <location>
        <begin position="190"/>
        <end position="202"/>
    </location>
</feature>
<organism evidence="2 3">
    <name type="scientific">Hymenoscyphus fraxineus</name>
    <dbReference type="NCBI Taxonomy" id="746836"/>
    <lineage>
        <taxon>Eukaryota</taxon>
        <taxon>Fungi</taxon>
        <taxon>Dikarya</taxon>
        <taxon>Ascomycota</taxon>
        <taxon>Pezizomycotina</taxon>
        <taxon>Leotiomycetes</taxon>
        <taxon>Helotiales</taxon>
        <taxon>Helotiaceae</taxon>
        <taxon>Hymenoscyphus</taxon>
    </lineage>
</organism>
<feature type="compositionally biased region" description="Polar residues" evidence="1">
    <location>
        <begin position="315"/>
        <end position="324"/>
    </location>
</feature>
<feature type="compositionally biased region" description="Low complexity" evidence="1">
    <location>
        <begin position="387"/>
        <end position="398"/>
    </location>
</feature>
<dbReference type="Proteomes" id="UP000696280">
    <property type="component" value="Unassembled WGS sequence"/>
</dbReference>
<evidence type="ECO:0000313" key="2">
    <source>
        <dbReference type="EMBL" id="CAG8952132.1"/>
    </source>
</evidence>
<protein>
    <submittedName>
        <fullName evidence="2">Uncharacterized protein</fullName>
    </submittedName>
</protein>
<evidence type="ECO:0000313" key="3">
    <source>
        <dbReference type="Proteomes" id="UP000696280"/>
    </source>
</evidence>
<feature type="region of interest" description="Disordered" evidence="1">
    <location>
        <begin position="453"/>
        <end position="679"/>
    </location>
</feature>
<feature type="compositionally biased region" description="Low complexity" evidence="1">
    <location>
        <begin position="414"/>
        <end position="427"/>
    </location>
</feature>
<feature type="compositionally biased region" description="Low complexity" evidence="1">
    <location>
        <begin position="654"/>
        <end position="667"/>
    </location>
</feature>
<feature type="compositionally biased region" description="Low complexity" evidence="1">
    <location>
        <begin position="291"/>
        <end position="301"/>
    </location>
</feature>
<feature type="region of interest" description="Disordered" evidence="1">
    <location>
        <begin position="90"/>
        <end position="434"/>
    </location>
</feature>
<feature type="compositionally biased region" description="Basic and acidic residues" evidence="1">
    <location>
        <begin position="519"/>
        <end position="554"/>
    </location>
</feature>
<feature type="compositionally biased region" description="Basic and acidic residues" evidence="1">
    <location>
        <begin position="260"/>
        <end position="274"/>
    </location>
</feature>
<keyword evidence="3" id="KW-1185">Reference proteome</keyword>
<feature type="compositionally biased region" description="Basic residues" evidence="1">
    <location>
        <begin position="478"/>
        <end position="489"/>
    </location>
</feature>
<name>A0A9N9PS40_9HELO</name>
<dbReference type="EMBL" id="CAJVRL010000045">
    <property type="protein sequence ID" value="CAG8952132.1"/>
    <property type="molecule type" value="Genomic_DNA"/>
</dbReference>
<sequence length="885" mass="98619">MMEIKKAKAGTSKDTTTLSLLNEQIRDLRDHHLPHTPYLLEVITDYPYRNEFPHENKNTPFHSWEVKPLQYMTLIQDGDRGIATARGNWEDEFAGPPSTSADARSNTPTPNALRETKKASVKYSIKDYKNMKETGVKPSPKPLAADADRKPSQSKNLGLSASTPMSRVSSMEGGLAGGKQNGANPVGRVARTEKGAREDRTNDIFSSRAEARERPRHNTNGHVDSRESLQSKPHAQKLPKADQHSLPPIKHGLPPRPPSPRRDRQPTDAKKRPLDSAAVPAEKRTKIEPTKSMSNSLNNSSKKPEPRSDTRPSPLKSQRPTAQASPLPRKPGQNAKPIDTKQASKSRSEKPNNLPPLLSPLPADLDNEPISQFSFGSHVKEPKSGRNSSSNTPSTKSKAPNRDTIVVKSSANGSSPLSTPPDSSSPPFILPPILSPTLPAVVEQELLRIQQKGTTSLNTVEARHEKVRQPDAPGVARKTVKSKVGHPPRKQPADSSSKFQESERTEQISDSTPSYVVKLEYRKSSRKRIEEILRSKPKPGSEFRKPETKPEIKKPQVVYPSDSEEDVPLASLQKQAPTARKRPVESVESQPLEPPPKRREIETQKPNNTQLKPAFKSPAPSAPSDKSLLATPKRTEAVKTVAMRRVDSGDGHARTPQAAPASTPASAEKPRINGDVRPIHNSPEAERLFAEEKRYLDHATKLKRRMDDILKIKSTTRQIVPEQQRKLGLCVAFEALVLYMQSFAYNVRHARALNRPPTTSQWESCLKLWEFMENYSRQWVPAFAPLSSRLGAICREELRRCAMDSREYTMRESKIWELIRLNDQKRDQLWARSFATKGTLVELGVADTIGPWTTIPDLTNFALEFLAAYSKKENAGWKKEPFGGV</sequence>
<comment type="caution">
    <text evidence="2">The sequence shown here is derived from an EMBL/GenBank/DDBJ whole genome shotgun (WGS) entry which is preliminary data.</text>
</comment>
<gene>
    <name evidence="2" type="ORF">HYFRA_00000870</name>
</gene>
<evidence type="ECO:0000256" key="1">
    <source>
        <dbReference type="SAM" id="MobiDB-lite"/>
    </source>
</evidence>
<reference evidence="2" key="1">
    <citation type="submission" date="2021-07" db="EMBL/GenBank/DDBJ databases">
        <authorList>
            <person name="Durling M."/>
        </authorList>
    </citation>
    <scope>NUCLEOTIDE SEQUENCE</scope>
</reference>
<feature type="compositionally biased region" description="Polar residues" evidence="1">
    <location>
        <begin position="97"/>
        <end position="110"/>
    </location>
</feature>
<feature type="compositionally biased region" description="Polar residues" evidence="1">
    <location>
        <begin position="153"/>
        <end position="169"/>
    </location>
</feature>
<feature type="compositionally biased region" description="Low complexity" evidence="1">
    <location>
        <begin position="611"/>
        <end position="630"/>
    </location>
</feature>
<dbReference type="AlphaFoldDB" id="A0A9N9PS40"/>
<dbReference type="OrthoDB" id="284473at2759"/>
<feature type="compositionally biased region" description="Basic and acidic residues" evidence="1">
    <location>
        <begin position="114"/>
        <end position="135"/>
    </location>
</feature>